<dbReference type="InterPro" id="IPR019196">
    <property type="entry name" value="ABC_transp_unknown"/>
</dbReference>
<evidence type="ECO:0000313" key="4">
    <source>
        <dbReference type="EMBL" id="POY38469.1"/>
    </source>
</evidence>
<dbReference type="RefSeq" id="WP_103787726.1">
    <property type="nucleotide sequence ID" value="NZ_PQVF01000002.1"/>
</dbReference>
<evidence type="ECO:0000313" key="5">
    <source>
        <dbReference type="Proteomes" id="UP000236893"/>
    </source>
</evidence>
<gene>
    <name evidence="4" type="primary">gldG</name>
    <name evidence="4" type="ORF">C3K47_03490</name>
</gene>
<dbReference type="Pfam" id="PF09822">
    <property type="entry name" value="ABC_transp_aux"/>
    <property type="match status" value="1"/>
</dbReference>
<dbReference type="EMBL" id="PQVF01000002">
    <property type="protein sequence ID" value="POY38469.1"/>
    <property type="molecule type" value="Genomic_DNA"/>
</dbReference>
<proteinExistence type="predicted"/>
<feature type="domain" description="ABC-type uncharacterised transport system" evidence="2">
    <location>
        <begin position="199"/>
        <end position="497"/>
    </location>
</feature>
<keyword evidence="1" id="KW-1133">Transmembrane helix</keyword>
<evidence type="ECO:0000259" key="3">
    <source>
        <dbReference type="Pfam" id="PF23357"/>
    </source>
</evidence>
<dbReference type="InterPro" id="IPR019863">
    <property type="entry name" value="Motility-assoc_ABC-rel_GldG"/>
</dbReference>
<dbReference type="AlphaFoldDB" id="A0A2S5A849"/>
<dbReference type="Proteomes" id="UP000236893">
    <property type="component" value="Unassembled WGS sequence"/>
</dbReference>
<dbReference type="OrthoDB" id="9777219at2"/>
<comment type="caution">
    <text evidence="4">The sequence shown here is derived from an EMBL/GenBank/DDBJ whole genome shotgun (WGS) entry which is preliminary data.</text>
</comment>
<feature type="transmembrane region" description="Helical" evidence="1">
    <location>
        <begin position="533"/>
        <end position="555"/>
    </location>
</feature>
<keyword evidence="5" id="KW-1185">Reference proteome</keyword>
<evidence type="ECO:0000259" key="2">
    <source>
        <dbReference type="Pfam" id="PF09822"/>
    </source>
</evidence>
<dbReference type="InterPro" id="IPR055396">
    <property type="entry name" value="DUF7088"/>
</dbReference>
<keyword evidence="1" id="KW-0812">Transmembrane</keyword>
<dbReference type="Pfam" id="PF23357">
    <property type="entry name" value="DUF7088"/>
    <property type="match status" value="1"/>
</dbReference>
<protein>
    <submittedName>
        <fullName evidence="4">Gliding motility-associated ABC transporter substrate-binding protein GldG</fullName>
    </submittedName>
</protein>
<accession>A0A2S5A849</accession>
<dbReference type="NCBIfam" id="TIGR03521">
    <property type="entry name" value="GldG"/>
    <property type="match status" value="1"/>
</dbReference>
<name>A0A2S5A849_9SPHI</name>
<organism evidence="4 5">
    <name type="scientific">Solitalea longa</name>
    <dbReference type="NCBI Taxonomy" id="2079460"/>
    <lineage>
        <taxon>Bacteria</taxon>
        <taxon>Pseudomonadati</taxon>
        <taxon>Bacteroidota</taxon>
        <taxon>Sphingobacteriia</taxon>
        <taxon>Sphingobacteriales</taxon>
        <taxon>Sphingobacteriaceae</taxon>
        <taxon>Solitalea</taxon>
    </lineage>
</organism>
<keyword evidence="1" id="KW-0472">Membrane</keyword>
<reference evidence="4 5" key="1">
    <citation type="submission" date="2018-01" db="EMBL/GenBank/DDBJ databases">
        <authorList>
            <person name="Gaut B.S."/>
            <person name="Morton B.R."/>
            <person name="Clegg M.T."/>
            <person name="Duvall M.R."/>
        </authorList>
    </citation>
    <scope>NUCLEOTIDE SEQUENCE [LARGE SCALE GENOMIC DNA]</scope>
    <source>
        <strain evidence="4 5">HR-AV</strain>
    </source>
</reference>
<feature type="domain" description="DUF7088" evidence="3">
    <location>
        <begin position="37"/>
        <end position="146"/>
    </location>
</feature>
<evidence type="ECO:0000256" key="1">
    <source>
        <dbReference type="SAM" id="Phobius"/>
    </source>
</evidence>
<sequence length="562" mass="63225">MKNTKQKNIFQLIGFIAAIVALNVIASTYFTRIDFTKEKRYTLSGTTKGILQNLQNEVVVNVYLDGELPANFKRLKKSTQEMLDEFKAYSNGKLYFNFIDPLASTNVEKQNAMIDSLAKSGLQPTNLMMKTDKGNTQKIIIPGALVYYEGRQLPLNLLQNSSRAGAGTQEEAINASIENIEYSLASSIKKLSEKNKALIGFTIGHNELDDQHLSDIGRSLAESYQLRRVDLNTVKLADLFKFKTLVIAKPTQPFAEPEKYKLDQFLMNGGRLFLLIDQVNAETDSIRTRGMSLATPLNLNLDDQLFRYGARVNYDLVEDVYCARIPVILGEGNQSQQELLPWVYYPMLISTSSHPIVRNLDAVRCQFINSIDTIGNKNIHKTVLLTTSPYTRKAKVPAMLSLASVQDEPDPKDYTGGPQAAAVLLEGKFNSIFNNRTIEGADLSTPFKAENKESKIILIADGDVIRNDVSALDKQIFPLGFDKYTNQTFANKVFVENSIDYLSDDSGLLTLRTKEIKIRLLDKEKIRAQRLQWQLINTIAPVALVLLFAIGHSYYRRRKYSA</sequence>
<feature type="transmembrane region" description="Helical" evidence="1">
    <location>
        <begin position="12"/>
        <end position="30"/>
    </location>
</feature>